<dbReference type="Proteomes" id="UP000185596">
    <property type="component" value="Unassembled WGS sequence"/>
</dbReference>
<gene>
    <name evidence="4" type="ORF">BU204_25535</name>
</gene>
<evidence type="ECO:0000313" key="4">
    <source>
        <dbReference type="EMBL" id="OLF14772.1"/>
    </source>
</evidence>
<reference evidence="4 5" key="1">
    <citation type="submission" date="2016-12" db="EMBL/GenBank/DDBJ databases">
        <title>The draft genome sequence of Actinophytocola sp. 11-183.</title>
        <authorList>
            <person name="Wang W."/>
            <person name="Yuan L."/>
        </authorList>
    </citation>
    <scope>NUCLEOTIDE SEQUENCE [LARGE SCALE GENOMIC DNA]</scope>
    <source>
        <strain evidence="4 5">11-183</strain>
    </source>
</reference>
<feature type="domain" description="HTH luxR-type" evidence="3">
    <location>
        <begin position="869"/>
        <end position="934"/>
    </location>
</feature>
<dbReference type="PANTHER" id="PTHR16305:SF35">
    <property type="entry name" value="TRANSCRIPTIONAL ACTIVATOR DOMAIN"/>
    <property type="match status" value="1"/>
</dbReference>
<dbReference type="SUPFAM" id="SSF52540">
    <property type="entry name" value="P-loop containing nucleoside triphosphate hydrolases"/>
    <property type="match status" value="1"/>
</dbReference>
<dbReference type="GO" id="GO:0004016">
    <property type="term" value="F:adenylate cyclase activity"/>
    <property type="evidence" value="ECO:0007669"/>
    <property type="project" value="TreeGrafter"/>
</dbReference>
<evidence type="ECO:0000313" key="5">
    <source>
        <dbReference type="Proteomes" id="UP000185596"/>
    </source>
</evidence>
<dbReference type="SUPFAM" id="SSF48452">
    <property type="entry name" value="TPR-like"/>
    <property type="match status" value="1"/>
</dbReference>
<dbReference type="Pfam" id="PF13191">
    <property type="entry name" value="AAA_16"/>
    <property type="match status" value="1"/>
</dbReference>
<evidence type="ECO:0000256" key="1">
    <source>
        <dbReference type="ARBA" id="ARBA00022741"/>
    </source>
</evidence>
<dbReference type="SUPFAM" id="SSF46894">
    <property type="entry name" value="C-terminal effector domain of the bipartite response regulators"/>
    <property type="match status" value="1"/>
</dbReference>
<evidence type="ECO:0000259" key="3">
    <source>
        <dbReference type="PROSITE" id="PS50043"/>
    </source>
</evidence>
<dbReference type="AlphaFoldDB" id="A0A1Q8CKA8"/>
<accession>A0A1Q8CKA8</accession>
<keyword evidence="5" id="KW-1185">Reference proteome</keyword>
<sequence length="934" mass="99984">MAVAGARAGELVGRRQELERVDSVLSEVVGGAFRAVAIRGEPGVGKTMLLDALVERAEHRLLTVHRGQATEFERNVPFGVFADAFERPAVTPPPSAELDVLTAAATGGVAELDRYRLFRGVRRLLSRQAGELGAVLVLDDLHWADPASLELTEYLLRRPPRAPVLVAVAYRTGQPPPGLADALARLGSAATQLVLDPLGAEDVAVLFPDEPARRRALLHRATRGNPLYLRVLAGADEQTLTVLAEQAVDDRAVPEQDLLDVLGAELATLDPVSCLVAQAAAVAGDPADRDLVAFAAELSDSSAAAAFDTLSRAGVVAPDGPRFRFRHPLVRAAAYWLAPPAWRTRAHRRIAGYLRDRRGPVLALAHHTERSARPGDEVAVDTLVEAATATRHTSPATAARLARRALQLVPDRAEFADRRGELLMLLARTLGFSGELAESRLLLHEVIQAGGSHRAEAVTFCAVVYRLLGKLDEATALLTSELDRLPGRGERVAQALLELSGVDLLRHDPAGVCHHSSRALEAVAGTGNTALEASAHAVLALGLLQRSEIAAAGAEIDRAGWLVDATPDAALLPELGTVAPLAWVELHLRHHDRAERHIGRALELARGNGLAHTVPYLLIVDTYLRTRFGQLPEALASADEARECAAIMRAAEAAAMADIVRLRPTLWRHGPRAALALAEEVAAAGRPGGGWWSGLAQLSLAEVHLAAGDGERCLAELAGEHGEDAPTAPYRWALRAEANVALGRLDEGRHAATEALRHARQSGLAHQLGAAHHACALVLEASDDLDAATEHATAAVSRFADAGSPVEEGIVRRLLAVLHTRGGRRAAAHDELGRAKALFTTSSAGWLAGELGRDERRFAARAPRPRHSTENGLATLTTREREIVDLVTAGLTNREIAERLYLSRKTVETHVSRAFAKLRVRSRVDLTRRVTESD</sequence>
<dbReference type="Pfam" id="PF00196">
    <property type="entry name" value="GerE"/>
    <property type="match status" value="1"/>
</dbReference>
<keyword evidence="2" id="KW-0067">ATP-binding</keyword>
<dbReference type="STRING" id="1912961.BU204_25535"/>
<dbReference type="InterPro" id="IPR036388">
    <property type="entry name" value="WH-like_DNA-bd_sf"/>
</dbReference>
<dbReference type="InterPro" id="IPR016032">
    <property type="entry name" value="Sig_transdc_resp-reg_C-effctor"/>
</dbReference>
<dbReference type="PROSITE" id="PS00622">
    <property type="entry name" value="HTH_LUXR_1"/>
    <property type="match status" value="1"/>
</dbReference>
<proteinExistence type="predicted"/>
<dbReference type="InterPro" id="IPR041664">
    <property type="entry name" value="AAA_16"/>
</dbReference>
<dbReference type="GO" id="GO:0005737">
    <property type="term" value="C:cytoplasm"/>
    <property type="evidence" value="ECO:0007669"/>
    <property type="project" value="TreeGrafter"/>
</dbReference>
<protein>
    <recommendedName>
        <fullName evidence="3">HTH luxR-type domain-containing protein</fullName>
    </recommendedName>
</protein>
<organism evidence="4 5">
    <name type="scientific">Actinophytocola xanthii</name>
    <dbReference type="NCBI Taxonomy" id="1912961"/>
    <lineage>
        <taxon>Bacteria</taxon>
        <taxon>Bacillati</taxon>
        <taxon>Actinomycetota</taxon>
        <taxon>Actinomycetes</taxon>
        <taxon>Pseudonocardiales</taxon>
        <taxon>Pseudonocardiaceae</taxon>
    </lineage>
</organism>
<dbReference type="RefSeq" id="WP_075128289.1">
    <property type="nucleotide sequence ID" value="NZ_MSIE01000049.1"/>
</dbReference>
<keyword evidence="1" id="KW-0547">Nucleotide-binding</keyword>
<name>A0A1Q8CKA8_9PSEU</name>
<dbReference type="Gene3D" id="1.25.40.10">
    <property type="entry name" value="Tetratricopeptide repeat domain"/>
    <property type="match status" value="2"/>
</dbReference>
<dbReference type="GO" id="GO:0003677">
    <property type="term" value="F:DNA binding"/>
    <property type="evidence" value="ECO:0007669"/>
    <property type="project" value="InterPro"/>
</dbReference>
<dbReference type="Gene3D" id="3.40.50.300">
    <property type="entry name" value="P-loop containing nucleotide triphosphate hydrolases"/>
    <property type="match status" value="1"/>
</dbReference>
<dbReference type="SMART" id="SM00421">
    <property type="entry name" value="HTH_LUXR"/>
    <property type="match status" value="1"/>
</dbReference>
<dbReference type="Gene3D" id="1.10.10.10">
    <property type="entry name" value="Winged helix-like DNA-binding domain superfamily/Winged helix DNA-binding domain"/>
    <property type="match status" value="1"/>
</dbReference>
<dbReference type="InterPro" id="IPR027417">
    <property type="entry name" value="P-loop_NTPase"/>
</dbReference>
<dbReference type="InterPro" id="IPR000792">
    <property type="entry name" value="Tscrpt_reg_LuxR_C"/>
</dbReference>
<dbReference type="GO" id="GO:0006355">
    <property type="term" value="P:regulation of DNA-templated transcription"/>
    <property type="evidence" value="ECO:0007669"/>
    <property type="project" value="InterPro"/>
</dbReference>
<comment type="caution">
    <text evidence="4">The sequence shown here is derived from an EMBL/GenBank/DDBJ whole genome shotgun (WGS) entry which is preliminary data.</text>
</comment>
<dbReference type="PRINTS" id="PR00038">
    <property type="entry name" value="HTHLUXR"/>
</dbReference>
<dbReference type="EMBL" id="MSIE01000049">
    <property type="protein sequence ID" value="OLF14772.1"/>
    <property type="molecule type" value="Genomic_DNA"/>
</dbReference>
<evidence type="ECO:0000256" key="2">
    <source>
        <dbReference type="ARBA" id="ARBA00022840"/>
    </source>
</evidence>
<dbReference type="PANTHER" id="PTHR16305">
    <property type="entry name" value="TESTICULAR SOLUBLE ADENYLYL CYCLASE"/>
    <property type="match status" value="1"/>
</dbReference>
<dbReference type="GO" id="GO:0005524">
    <property type="term" value="F:ATP binding"/>
    <property type="evidence" value="ECO:0007669"/>
    <property type="project" value="UniProtKB-KW"/>
</dbReference>
<dbReference type="InterPro" id="IPR011990">
    <property type="entry name" value="TPR-like_helical_dom_sf"/>
</dbReference>
<dbReference type="CDD" id="cd06170">
    <property type="entry name" value="LuxR_C_like"/>
    <property type="match status" value="1"/>
</dbReference>
<dbReference type="OrthoDB" id="4500249at2"/>
<dbReference type="PROSITE" id="PS50043">
    <property type="entry name" value="HTH_LUXR_2"/>
    <property type="match status" value="1"/>
</dbReference>